<dbReference type="Pfam" id="PF01479">
    <property type="entry name" value="S4"/>
    <property type="match status" value="1"/>
</dbReference>
<dbReference type="EMBL" id="JRVC01000006">
    <property type="protein sequence ID" value="KHS47818.1"/>
    <property type="molecule type" value="Genomic_DNA"/>
</dbReference>
<comment type="caution">
    <text evidence="3">The sequence shown here is derived from an EMBL/GenBank/DDBJ whole genome shotgun (WGS) entry which is preliminary data.</text>
</comment>
<evidence type="ECO:0000313" key="4">
    <source>
        <dbReference type="Proteomes" id="UP000031338"/>
    </source>
</evidence>
<reference evidence="3 4" key="1">
    <citation type="submission" date="2014-10" db="EMBL/GenBank/DDBJ databases">
        <title>Draft genome sequence of Novosphingobium subterraneum DSM 12447.</title>
        <authorList>
            <person name="Gan H.M."/>
            <person name="Gan H.Y."/>
            <person name="Savka M.A."/>
        </authorList>
    </citation>
    <scope>NUCLEOTIDE SEQUENCE [LARGE SCALE GENOMIC DNA]</scope>
    <source>
        <strain evidence="3 4">DSM 12447</strain>
    </source>
</reference>
<keyword evidence="4" id="KW-1185">Reference proteome</keyword>
<dbReference type="STRING" id="48936.NJ75_01615"/>
<dbReference type="SMART" id="SM00363">
    <property type="entry name" value="S4"/>
    <property type="match status" value="1"/>
</dbReference>
<dbReference type="PATRIC" id="fig|48936.3.peg.1619"/>
<dbReference type="Proteomes" id="UP000031338">
    <property type="component" value="Unassembled WGS sequence"/>
</dbReference>
<organism evidence="3 4">
    <name type="scientific">Novosphingobium subterraneum</name>
    <dbReference type="NCBI Taxonomy" id="48936"/>
    <lineage>
        <taxon>Bacteria</taxon>
        <taxon>Pseudomonadati</taxon>
        <taxon>Pseudomonadota</taxon>
        <taxon>Alphaproteobacteria</taxon>
        <taxon>Sphingomonadales</taxon>
        <taxon>Sphingomonadaceae</taxon>
        <taxon>Novosphingobium</taxon>
    </lineage>
</organism>
<protein>
    <submittedName>
        <fullName evidence="3">RNA-binding S4</fullName>
    </submittedName>
</protein>
<dbReference type="Gene3D" id="3.10.290.10">
    <property type="entry name" value="RNA-binding S4 domain"/>
    <property type="match status" value="1"/>
</dbReference>
<dbReference type="InterPro" id="IPR002942">
    <property type="entry name" value="S4_RNA-bd"/>
</dbReference>
<sequence>MRIDKFLWFTRFAGSRGLAQDWVSAGHIRLNGRRIERCSAGVKMGDVLVLPMRSRVTVIEVLAIPGRRGPASEAQSCYRVLEIPDQSSPDGLPV</sequence>
<name>A0A0B8ZNN7_9SPHN</name>
<dbReference type="CDD" id="cd00165">
    <property type="entry name" value="S4"/>
    <property type="match status" value="1"/>
</dbReference>
<evidence type="ECO:0000256" key="1">
    <source>
        <dbReference type="PROSITE-ProRule" id="PRU00182"/>
    </source>
</evidence>
<dbReference type="RefSeq" id="WP_230487733.1">
    <property type="nucleotide sequence ID" value="NZ_JBNNWK010000002.1"/>
</dbReference>
<dbReference type="AlphaFoldDB" id="A0A0B8ZNN7"/>
<proteinExistence type="predicted"/>
<keyword evidence="1" id="KW-0694">RNA-binding</keyword>
<feature type="domain" description="RNA-binding S4" evidence="2">
    <location>
        <begin position="1"/>
        <end position="63"/>
    </location>
</feature>
<dbReference type="InterPro" id="IPR036986">
    <property type="entry name" value="S4_RNA-bd_sf"/>
</dbReference>
<dbReference type="GO" id="GO:0003723">
    <property type="term" value="F:RNA binding"/>
    <property type="evidence" value="ECO:0007669"/>
    <property type="project" value="UniProtKB-KW"/>
</dbReference>
<accession>A0A0B8ZNN7</accession>
<evidence type="ECO:0000313" key="3">
    <source>
        <dbReference type="EMBL" id="KHS47818.1"/>
    </source>
</evidence>
<dbReference type="PROSITE" id="PS50889">
    <property type="entry name" value="S4"/>
    <property type="match status" value="1"/>
</dbReference>
<gene>
    <name evidence="3" type="ORF">NJ75_01615</name>
</gene>
<evidence type="ECO:0000259" key="2">
    <source>
        <dbReference type="SMART" id="SM00363"/>
    </source>
</evidence>
<dbReference type="SUPFAM" id="SSF55174">
    <property type="entry name" value="Alpha-L RNA-binding motif"/>
    <property type="match status" value="1"/>
</dbReference>